<evidence type="ECO:0000313" key="1">
    <source>
        <dbReference type="EMBL" id="NYE37201.1"/>
    </source>
</evidence>
<accession>A0A7Y9H404</accession>
<reference evidence="1 2" key="2">
    <citation type="submission" date="2020-08" db="EMBL/GenBank/DDBJ databases">
        <title>The Agave Microbiome: Exploring the role of microbial communities in plant adaptations to desert environments.</title>
        <authorList>
            <person name="Partida-Martinez L.P."/>
        </authorList>
    </citation>
    <scope>NUCLEOTIDE SEQUENCE [LARGE SCALE GENOMIC DNA]</scope>
    <source>
        <strain evidence="1 2">AT2.17</strain>
    </source>
</reference>
<protein>
    <submittedName>
        <fullName evidence="1">DNA-binding transcriptional LysR family regulator</fullName>
    </submittedName>
</protein>
<reference evidence="1 2" key="1">
    <citation type="submission" date="2020-07" db="EMBL/GenBank/DDBJ databases">
        <authorList>
            <person name="Partida-Martinez L."/>
            <person name="Huntemann M."/>
            <person name="Clum A."/>
            <person name="Wang J."/>
            <person name="Palaniappan K."/>
            <person name="Ritter S."/>
            <person name="Chen I.-M."/>
            <person name="Stamatis D."/>
            <person name="Reddy T."/>
            <person name="O'Malley R."/>
            <person name="Daum C."/>
            <person name="Shapiro N."/>
            <person name="Ivanova N."/>
            <person name="Kyrpides N."/>
            <person name="Woyke T."/>
        </authorList>
    </citation>
    <scope>NUCLEOTIDE SEQUENCE [LARGE SCALE GENOMIC DNA]</scope>
    <source>
        <strain evidence="1 2">AT2.17</strain>
    </source>
</reference>
<proteinExistence type="predicted"/>
<dbReference type="AlphaFoldDB" id="A0A7Y9H404"/>
<dbReference type="EMBL" id="JACCBW010000002">
    <property type="protein sequence ID" value="NYE37201.1"/>
    <property type="molecule type" value="Genomic_DNA"/>
</dbReference>
<keyword evidence="1" id="KW-0238">DNA-binding</keyword>
<gene>
    <name evidence="1" type="ORF">F4692_002334</name>
</gene>
<dbReference type="RefSeq" id="WP_179619772.1">
    <property type="nucleotide sequence ID" value="NZ_JACCBW010000002.1"/>
</dbReference>
<comment type="caution">
    <text evidence="1">The sequence shown here is derived from an EMBL/GenBank/DDBJ whole genome shotgun (WGS) entry which is preliminary data.</text>
</comment>
<organism evidence="1 2">
    <name type="scientific">Nocardioides cavernae</name>
    <dbReference type="NCBI Taxonomy" id="1921566"/>
    <lineage>
        <taxon>Bacteria</taxon>
        <taxon>Bacillati</taxon>
        <taxon>Actinomycetota</taxon>
        <taxon>Actinomycetes</taxon>
        <taxon>Propionibacteriales</taxon>
        <taxon>Nocardioidaceae</taxon>
        <taxon>Nocardioides</taxon>
    </lineage>
</organism>
<dbReference type="Proteomes" id="UP000549911">
    <property type="component" value="Unassembled WGS sequence"/>
</dbReference>
<sequence length="65" mass="6977">MALRTPAVAVRLGTFEAAARELHATPPPRIGGALLHRARPLEASEAGLVLVRLAAQIEDQRTRGR</sequence>
<dbReference type="GO" id="GO:0003677">
    <property type="term" value="F:DNA binding"/>
    <property type="evidence" value="ECO:0007669"/>
    <property type="project" value="UniProtKB-KW"/>
</dbReference>
<name>A0A7Y9H404_9ACTN</name>
<evidence type="ECO:0000313" key="2">
    <source>
        <dbReference type="Proteomes" id="UP000549911"/>
    </source>
</evidence>
<keyword evidence="2" id="KW-1185">Reference proteome</keyword>